<dbReference type="PANTHER" id="PTHR31500">
    <property type="entry name" value="AT-HOOK MOTIF NUCLEAR-LOCALIZED PROTEIN 9"/>
    <property type="match status" value="1"/>
</dbReference>
<dbReference type="AlphaFoldDB" id="A0A3Q7Y2Q1"/>
<dbReference type="InterPro" id="IPR039605">
    <property type="entry name" value="AHL"/>
</dbReference>
<dbReference type="GO" id="GO:0005634">
    <property type="term" value="C:nucleus"/>
    <property type="evidence" value="ECO:0007669"/>
    <property type="project" value="UniProtKB-SubCell"/>
</dbReference>
<keyword evidence="4 5" id="KW-0539">Nucleus</keyword>
<evidence type="ECO:0000256" key="2">
    <source>
        <dbReference type="ARBA" id="ARBA00023125"/>
    </source>
</evidence>
<feature type="compositionally biased region" description="Basic residues" evidence="6">
    <location>
        <begin position="187"/>
        <end position="196"/>
    </location>
</feature>
<dbReference type="GeneID" id="113787552"/>
<accession>A0A3Q7Y2Q1</accession>
<dbReference type="Proteomes" id="UP000087171">
    <property type="component" value="Chromosome Ca7"/>
</dbReference>
<evidence type="ECO:0000313" key="9">
    <source>
        <dbReference type="RefSeq" id="XP_027192106.1"/>
    </source>
</evidence>
<evidence type="ECO:0000259" key="7">
    <source>
        <dbReference type="PROSITE" id="PS51742"/>
    </source>
</evidence>
<comment type="subcellular location">
    <subcellularLocation>
        <location evidence="5">Nucleus</location>
    </subcellularLocation>
</comment>
<dbReference type="Gene3D" id="3.30.1330.80">
    <property type="entry name" value="Hypothetical protein, similar to alpha- acetolactate decarboxylase, domain 2"/>
    <property type="match status" value="1"/>
</dbReference>
<keyword evidence="2 5" id="KW-0238">DNA-binding</keyword>
<dbReference type="PANTHER" id="PTHR31500:SF57">
    <property type="entry name" value="AT-HOOK MOTIF NUCLEAR-LOCALIZED PROTEIN 10"/>
    <property type="match status" value="1"/>
</dbReference>
<keyword evidence="8" id="KW-1185">Reference proteome</keyword>
<dbReference type="CDD" id="cd11378">
    <property type="entry name" value="DUF296"/>
    <property type="match status" value="1"/>
</dbReference>
<keyword evidence="3 5" id="KW-0804">Transcription</keyword>
<dbReference type="OrthoDB" id="1430769at2759"/>
<proteinExistence type="predicted"/>
<organism evidence="8 9">
    <name type="scientific">Cicer arietinum</name>
    <name type="common">Chickpea</name>
    <name type="synonym">Garbanzo</name>
    <dbReference type="NCBI Taxonomy" id="3827"/>
    <lineage>
        <taxon>Eukaryota</taxon>
        <taxon>Viridiplantae</taxon>
        <taxon>Streptophyta</taxon>
        <taxon>Embryophyta</taxon>
        <taxon>Tracheophyta</taxon>
        <taxon>Spermatophyta</taxon>
        <taxon>Magnoliopsida</taxon>
        <taxon>eudicotyledons</taxon>
        <taxon>Gunneridae</taxon>
        <taxon>Pentapetalae</taxon>
        <taxon>rosids</taxon>
        <taxon>fabids</taxon>
        <taxon>Fabales</taxon>
        <taxon>Fabaceae</taxon>
        <taxon>Papilionoideae</taxon>
        <taxon>50 kb inversion clade</taxon>
        <taxon>NPAAA clade</taxon>
        <taxon>Hologalegina</taxon>
        <taxon>IRL clade</taxon>
        <taxon>Cicereae</taxon>
        <taxon>Cicer</taxon>
    </lineage>
</organism>
<evidence type="ECO:0000256" key="5">
    <source>
        <dbReference type="RuleBase" id="RU367031"/>
    </source>
</evidence>
<dbReference type="GO" id="GO:0003680">
    <property type="term" value="F:minor groove of adenine-thymine-rich DNA binding"/>
    <property type="evidence" value="ECO:0007669"/>
    <property type="project" value="UniProtKB-UniRule"/>
</dbReference>
<evidence type="ECO:0000256" key="4">
    <source>
        <dbReference type="ARBA" id="ARBA00023242"/>
    </source>
</evidence>
<dbReference type="Pfam" id="PF03479">
    <property type="entry name" value="PCC"/>
    <property type="match status" value="1"/>
</dbReference>
<feature type="region of interest" description="Disordered" evidence="6">
    <location>
        <begin position="1"/>
        <end position="38"/>
    </location>
</feature>
<comment type="function">
    <text evidence="5">Transcription factor that specifically binds AT-rich DNA sequences related to the nuclear matrix attachment regions (MARs).</text>
</comment>
<keyword evidence="1 5" id="KW-0805">Transcription regulation</keyword>
<reference evidence="9" key="2">
    <citation type="submission" date="2025-08" db="UniProtKB">
        <authorList>
            <consortium name="RefSeq"/>
        </authorList>
    </citation>
    <scope>IDENTIFICATION</scope>
    <source>
        <tissue evidence="9">Etiolated seedlings</tissue>
    </source>
</reference>
<feature type="compositionally biased region" description="Low complexity" evidence="6">
    <location>
        <begin position="10"/>
        <end position="23"/>
    </location>
</feature>
<protein>
    <recommendedName>
        <fullName evidence="5">AT-hook motif nuclear-localized protein</fullName>
    </recommendedName>
</protein>
<evidence type="ECO:0000256" key="6">
    <source>
        <dbReference type="SAM" id="MobiDB-lite"/>
    </source>
</evidence>
<evidence type="ECO:0000256" key="3">
    <source>
        <dbReference type="ARBA" id="ARBA00023163"/>
    </source>
</evidence>
<feature type="domain" description="PPC" evidence="7">
    <location>
        <begin position="247"/>
        <end position="376"/>
    </location>
</feature>
<evidence type="ECO:0000256" key="1">
    <source>
        <dbReference type="ARBA" id="ARBA00023015"/>
    </source>
</evidence>
<dbReference type="SUPFAM" id="SSF117856">
    <property type="entry name" value="AF0104/ALDC/Ptd012-like"/>
    <property type="match status" value="1"/>
</dbReference>
<name>A0A3Q7Y2Q1_CICAR</name>
<feature type="compositionally biased region" description="Polar residues" evidence="6">
    <location>
        <begin position="197"/>
        <end position="212"/>
    </location>
</feature>
<dbReference type="InterPro" id="IPR005175">
    <property type="entry name" value="PPC_dom"/>
</dbReference>
<reference evidence="8" key="1">
    <citation type="journal article" date="2013" name="Nat. Biotechnol.">
        <title>Draft genome sequence of chickpea (Cicer arietinum) provides a resource for trait improvement.</title>
        <authorList>
            <person name="Varshney R.K."/>
            <person name="Song C."/>
            <person name="Saxena R.K."/>
            <person name="Azam S."/>
            <person name="Yu S."/>
            <person name="Sharpe A.G."/>
            <person name="Cannon S."/>
            <person name="Baek J."/>
            <person name="Rosen B.D."/>
            <person name="Tar'an B."/>
            <person name="Millan T."/>
            <person name="Zhang X."/>
            <person name="Ramsay L.D."/>
            <person name="Iwata A."/>
            <person name="Wang Y."/>
            <person name="Nelson W."/>
            <person name="Farmer A.D."/>
            <person name="Gaur P.M."/>
            <person name="Soderlund C."/>
            <person name="Penmetsa R.V."/>
            <person name="Xu C."/>
            <person name="Bharti A.K."/>
            <person name="He W."/>
            <person name="Winter P."/>
            <person name="Zhao S."/>
            <person name="Hane J.K."/>
            <person name="Carrasquilla-Garcia N."/>
            <person name="Condie J.A."/>
            <person name="Upadhyaya H.D."/>
            <person name="Luo M.C."/>
            <person name="Thudi M."/>
            <person name="Gowda C.L."/>
            <person name="Singh N.P."/>
            <person name="Lichtenzveig J."/>
            <person name="Gali K.K."/>
            <person name="Rubio J."/>
            <person name="Nadarajan N."/>
            <person name="Dolezel J."/>
            <person name="Bansal K.C."/>
            <person name="Xu X."/>
            <person name="Edwards D."/>
            <person name="Zhang G."/>
            <person name="Kahl G."/>
            <person name="Gil J."/>
            <person name="Singh K.B."/>
            <person name="Datta S.K."/>
            <person name="Jackson S.A."/>
            <person name="Wang J."/>
            <person name="Cook D.R."/>
        </authorList>
    </citation>
    <scope>NUCLEOTIDE SEQUENCE [LARGE SCALE GENOMIC DNA]</scope>
    <source>
        <strain evidence="8">cv. CDC Frontier</strain>
    </source>
</reference>
<gene>
    <name evidence="9" type="primary">LOC113787552</name>
</gene>
<evidence type="ECO:0000313" key="8">
    <source>
        <dbReference type="Proteomes" id="UP000087171"/>
    </source>
</evidence>
<sequence length="376" mass="41233">MSGRMLKGDSSINSNENENSTSNLPLDAPPTIFSPPSPPFPSLNDEASDYIYLTEALAPYKNYYTTEWDEMFENVKSPICDDISNYFFNPLKPLLPLDVIYPTILSPLTKTQTLLLNHHDTPILLDSPPSQAIVTPPPPHTPIVGGEFDDQVLVINPPSTLSSTTNHDAEIEKSTSLTLDASLKPTKSTRPKKVQRTFKTSSKSDALTTPLEESQNTIVNPLACTQQMTATSQDQTMSQFSTLITKKEFLKSAIIKVDHNEDVAERIISFAKERGYVCICGTVGSLSLVELLQQQKIVTFEGNFNIINLKGSLIYPKNGDPMKGQLSITLAGNDGKVFGGVVHGRLIAQSTVQMSGFVSTSVKVNKTQNKQRKAQP</sequence>
<feature type="region of interest" description="Disordered" evidence="6">
    <location>
        <begin position="186"/>
        <end position="212"/>
    </location>
</feature>
<dbReference type="RefSeq" id="XP_027192106.1">
    <property type="nucleotide sequence ID" value="XM_027336305.1"/>
</dbReference>
<comment type="domain">
    <text evidence="5">The PPC domain mediates interactions between AHL proteins.</text>
</comment>
<dbReference type="KEGG" id="cam:113787552"/>
<dbReference type="PROSITE" id="PS51742">
    <property type="entry name" value="PPC"/>
    <property type="match status" value="1"/>
</dbReference>